<organism evidence="2 3">
    <name type="scientific">Dibothriocephalus latus</name>
    <name type="common">Fish tapeworm</name>
    <name type="synonym">Diphyllobothrium latum</name>
    <dbReference type="NCBI Taxonomy" id="60516"/>
    <lineage>
        <taxon>Eukaryota</taxon>
        <taxon>Metazoa</taxon>
        <taxon>Spiralia</taxon>
        <taxon>Lophotrochozoa</taxon>
        <taxon>Platyhelminthes</taxon>
        <taxon>Cestoda</taxon>
        <taxon>Eucestoda</taxon>
        <taxon>Diphyllobothriidea</taxon>
        <taxon>Diphyllobothriidae</taxon>
        <taxon>Dibothriocephalus</taxon>
    </lineage>
</organism>
<dbReference type="OrthoDB" id="64867at2759"/>
<protein>
    <recommendedName>
        <fullName evidence="1">PDZ domain-containing protein</fullName>
    </recommendedName>
</protein>
<dbReference type="EMBL" id="UYRU01068432">
    <property type="protein sequence ID" value="VDN17684.1"/>
    <property type="molecule type" value="Genomic_DNA"/>
</dbReference>
<evidence type="ECO:0000259" key="1">
    <source>
        <dbReference type="PROSITE" id="PS50106"/>
    </source>
</evidence>
<reference evidence="2 3" key="1">
    <citation type="submission" date="2018-11" db="EMBL/GenBank/DDBJ databases">
        <authorList>
            <consortium name="Pathogen Informatics"/>
        </authorList>
    </citation>
    <scope>NUCLEOTIDE SEQUENCE [LARGE SCALE GENOMIC DNA]</scope>
</reference>
<accession>A0A3P7LLQ0</accession>
<dbReference type="SUPFAM" id="SSF50156">
    <property type="entry name" value="PDZ domain-like"/>
    <property type="match status" value="1"/>
</dbReference>
<dbReference type="Gene3D" id="2.30.42.10">
    <property type="match status" value="1"/>
</dbReference>
<evidence type="ECO:0000313" key="3">
    <source>
        <dbReference type="Proteomes" id="UP000281553"/>
    </source>
</evidence>
<name>A0A3P7LLQ0_DIBLA</name>
<sequence>MVGYGFSIQGAVPVEILGVDPDTPAADNNILSGDVIMEINGLDARFMSHNAAVSAIRFGSSTTGDLNADSANLTEVNAVDLTLVHPEVEPPPPPMS</sequence>
<dbReference type="InterPro" id="IPR036034">
    <property type="entry name" value="PDZ_sf"/>
</dbReference>
<dbReference type="Pfam" id="PF00595">
    <property type="entry name" value="PDZ"/>
    <property type="match status" value="1"/>
</dbReference>
<feature type="non-terminal residue" evidence="2">
    <location>
        <position position="96"/>
    </location>
</feature>
<dbReference type="PROSITE" id="PS50106">
    <property type="entry name" value="PDZ"/>
    <property type="match status" value="1"/>
</dbReference>
<dbReference type="AlphaFoldDB" id="A0A3P7LLQ0"/>
<keyword evidence="3" id="KW-1185">Reference proteome</keyword>
<proteinExistence type="predicted"/>
<dbReference type="InterPro" id="IPR001478">
    <property type="entry name" value="PDZ"/>
</dbReference>
<dbReference type="SMART" id="SM00228">
    <property type="entry name" value="PDZ"/>
    <property type="match status" value="1"/>
</dbReference>
<evidence type="ECO:0000313" key="2">
    <source>
        <dbReference type="EMBL" id="VDN17684.1"/>
    </source>
</evidence>
<feature type="domain" description="PDZ" evidence="1">
    <location>
        <begin position="1"/>
        <end position="57"/>
    </location>
</feature>
<dbReference type="Proteomes" id="UP000281553">
    <property type="component" value="Unassembled WGS sequence"/>
</dbReference>
<gene>
    <name evidence="2" type="ORF">DILT_LOCUS12994</name>
</gene>